<dbReference type="SUPFAM" id="SSF54001">
    <property type="entry name" value="Cysteine proteinases"/>
    <property type="match status" value="1"/>
</dbReference>
<dbReference type="eggNOG" id="KOG1543">
    <property type="taxonomic scope" value="Eukaryota"/>
</dbReference>
<name>C3XVY2_BRAFL</name>
<dbReference type="Gene3D" id="1.10.287.2250">
    <property type="match status" value="1"/>
</dbReference>
<dbReference type="Pfam" id="PF08246">
    <property type="entry name" value="Inhibitor_I29"/>
    <property type="match status" value="1"/>
</dbReference>
<protein>
    <recommendedName>
        <fullName evidence="1">Cathepsin propeptide inhibitor domain-containing protein</fullName>
    </recommendedName>
</protein>
<organism>
    <name type="scientific">Branchiostoma floridae</name>
    <name type="common">Florida lancelet</name>
    <name type="synonym">Amphioxus</name>
    <dbReference type="NCBI Taxonomy" id="7739"/>
    <lineage>
        <taxon>Eukaryota</taxon>
        <taxon>Metazoa</taxon>
        <taxon>Chordata</taxon>
        <taxon>Cephalochordata</taxon>
        <taxon>Leptocardii</taxon>
        <taxon>Amphioxiformes</taxon>
        <taxon>Branchiostomatidae</taxon>
        <taxon>Branchiostoma</taxon>
    </lineage>
</organism>
<dbReference type="InParanoid" id="C3XVY2"/>
<dbReference type="SMART" id="SM00848">
    <property type="entry name" value="Inhibitor_I29"/>
    <property type="match status" value="1"/>
</dbReference>
<feature type="domain" description="Cathepsin propeptide inhibitor" evidence="1">
    <location>
        <begin position="44"/>
        <end position="104"/>
    </location>
</feature>
<dbReference type="InterPro" id="IPR038765">
    <property type="entry name" value="Papain-like_cys_pep_sf"/>
</dbReference>
<evidence type="ECO:0000313" key="2">
    <source>
        <dbReference type="EMBL" id="EEN67767.1"/>
    </source>
</evidence>
<sequence length="140" mass="16695">MYSLRIASILSYELPRWTYVFHIRMRFVIVVVCVALTTALDPEWEAFKRHYGKRYESLSEENVRHSIFEENNRMVQRHNEEAAAGKQTFFMRINKFSDLTNEEVQLLIGPGLLHLKKTQQRDDMFKTIPDVKVDDTVDWR</sequence>
<dbReference type="InterPro" id="IPR013201">
    <property type="entry name" value="Prot_inhib_I29"/>
</dbReference>
<dbReference type="EMBL" id="GG666470">
    <property type="protein sequence ID" value="EEN67767.1"/>
    <property type="molecule type" value="Genomic_DNA"/>
</dbReference>
<gene>
    <name evidence="2" type="ORF">BRAFLDRAFT_99091</name>
</gene>
<dbReference type="AlphaFoldDB" id="C3XVY2"/>
<reference evidence="2" key="1">
    <citation type="journal article" date="2008" name="Nature">
        <title>The amphioxus genome and the evolution of the chordate karyotype.</title>
        <authorList>
            <consortium name="US DOE Joint Genome Institute (JGI-PGF)"/>
            <person name="Putnam N.H."/>
            <person name="Butts T."/>
            <person name="Ferrier D.E.K."/>
            <person name="Furlong R.F."/>
            <person name="Hellsten U."/>
            <person name="Kawashima T."/>
            <person name="Robinson-Rechavi M."/>
            <person name="Shoguchi E."/>
            <person name="Terry A."/>
            <person name="Yu J.-K."/>
            <person name="Benito-Gutierrez E.L."/>
            <person name="Dubchak I."/>
            <person name="Garcia-Fernandez J."/>
            <person name="Gibson-Brown J.J."/>
            <person name="Grigoriev I.V."/>
            <person name="Horton A.C."/>
            <person name="de Jong P.J."/>
            <person name="Jurka J."/>
            <person name="Kapitonov V.V."/>
            <person name="Kohara Y."/>
            <person name="Kuroki Y."/>
            <person name="Lindquist E."/>
            <person name="Lucas S."/>
            <person name="Osoegawa K."/>
            <person name="Pennacchio L.A."/>
            <person name="Salamov A.A."/>
            <person name="Satou Y."/>
            <person name="Sauka-Spengler T."/>
            <person name="Schmutz J."/>
            <person name="Shin-I T."/>
            <person name="Toyoda A."/>
            <person name="Bronner-Fraser M."/>
            <person name="Fujiyama A."/>
            <person name="Holland L.Z."/>
            <person name="Holland P.W.H."/>
            <person name="Satoh N."/>
            <person name="Rokhsar D.S."/>
        </authorList>
    </citation>
    <scope>NUCLEOTIDE SEQUENCE [LARGE SCALE GENOMIC DNA]</scope>
    <source>
        <strain evidence="2">S238N-H82</strain>
        <tissue evidence="2">Testes</tissue>
    </source>
</reference>
<evidence type="ECO:0000259" key="1">
    <source>
        <dbReference type="SMART" id="SM00848"/>
    </source>
</evidence>
<accession>C3XVY2</accession>
<proteinExistence type="predicted"/>